<dbReference type="Gene3D" id="1.10.1060.10">
    <property type="entry name" value="Alpha-helical ferredoxin"/>
    <property type="match status" value="1"/>
</dbReference>
<evidence type="ECO:0000256" key="1">
    <source>
        <dbReference type="ARBA" id="ARBA00022485"/>
    </source>
</evidence>
<keyword evidence="9" id="KW-1185">Reference proteome</keyword>
<evidence type="ECO:0000256" key="3">
    <source>
        <dbReference type="ARBA" id="ARBA00022737"/>
    </source>
</evidence>
<comment type="function">
    <text evidence="6">Component of a complex that catalyzes the oxidation of glycolate to glyoxylate.</text>
</comment>
<protein>
    <recommendedName>
        <fullName evidence="6">Glycolate oxidase iron-sulfur subunit</fullName>
        <ecNumber evidence="6">1.1.99.14</ecNumber>
    </recommendedName>
</protein>
<feature type="domain" description="4Fe-4S ferredoxin-type" evidence="7">
    <location>
        <begin position="66"/>
        <end position="89"/>
    </location>
</feature>
<dbReference type="GO" id="GO:0051539">
    <property type="term" value="F:4 iron, 4 sulfur cluster binding"/>
    <property type="evidence" value="ECO:0007669"/>
    <property type="project" value="UniProtKB-UniRule"/>
</dbReference>
<dbReference type="Proteomes" id="UP000235005">
    <property type="component" value="Unassembled WGS sequence"/>
</dbReference>
<keyword evidence="6" id="KW-0249">Electron transport</keyword>
<gene>
    <name evidence="8" type="ORF">C0039_15520</name>
</gene>
<comment type="cofactor">
    <cofactor evidence="6">
        <name>[4Fe-4S] cluster</name>
        <dbReference type="ChEBI" id="CHEBI:49883"/>
    </cofactor>
    <text evidence="6">Binds 2 [4Fe-4S] clusters.</text>
</comment>
<dbReference type="PANTHER" id="PTHR32479">
    <property type="entry name" value="GLYCOLATE OXIDASE IRON-SULFUR SUBUNIT"/>
    <property type="match status" value="1"/>
</dbReference>
<dbReference type="NCBIfam" id="NF008434">
    <property type="entry name" value="PRK11274.1"/>
    <property type="match status" value="1"/>
</dbReference>
<evidence type="ECO:0000259" key="7">
    <source>
        <dbReference type="PROSITE" id="PS51379"/>
    </source>
</evidence>
<dbReference type="InterPro" id="IPR004017">
    <property type="entry name" value="Cys_rich_dom"/>
</dbReference>
<dbReference type="PANTHER" id="PTHR32479:SF17">
    <property type="entry name" value="GLYCOLATE OXIDASE IRON-SULFUR SUBUNIT"/>
    <property type="match status" value="1"/>
</dbReference>
<evidence type="ECO:0000256" key="4">
    <source>
        <dbReference type="ARBA" id="ARBA00023004"/>
    </source>
</evidence>
<keyword evidence="2 6" id="KW-0479">Metal-binding</keyword>
<name>A0A2N5X049_9GAMM</name>
<evidence type="ECO:0000313" key="9">
    <source>
        <dbReference type="Proteomes" id="UP000235005"/>
    </source>
</evidence>
<dbReference type="Pfam" id="PF13183">
    <property type="entry name" value="Fer4_8"/>
    <property type="match status" value="1"/>
</dbReference>
<dbReference type="OrthoDB" id="9765258at2"/>
<dbReference type="AlphaFoldDB" id="A0A2N5X049"/>
<evidence type="ECO:0000256" key="2">
    <source>
        <dbReference type="ARBA" id="ARBA00022723"/>
    </source>
</evidence>
<dbReference type="EMBL" id="PKUS01000023">
    <property type="protein sequence ID" value="PLW67826.1"/>
    <property type="molecule type" value="Genomic_DNA"/>
</dbReference>
<keyword evidence="1 6" id="KW-0004">4Fe-4S</keyword>
<keyword evidence="3" id="KW-0677">Repeat</keyword>
<organism evidence="8 9">
    <name type="scientific">Pseudohalioglobus lutimaris</name>
    <dbReference type="NCBI Taxonomy" id="1737061"/>
    <lineage>
        <taxon>Bacteria</taxon>
        <taxon>Pseudomonadati</taxon>
        <taxon>Pseudomonadota</taxon>
        <taxon>Gammaproteobacteria</taxon>
        <taxon>Cellvibrionales</taxon>
        <taxon>Halieaceae</taxon>
        <taxon>Pseudohalioglobus</taxon>
    </lineage>
</organism>
<evidence type="ECO:0000256" key="5">
    <source>
        <dbReference type="ARBA" id="ARBA00023014"/>
    </source>
</evidence>
<feature type="domain" description="4Fe-4S ferredoxin-type" evidence="7">
    <location>
        <begin position="14"/>
        <end position="46"/>
    </location>
</feature>
<keyword evidence="4 6" id="KW-0408">Iron</keyword>
<comment type="caution">
    <text evidence="8">The sequence shown here is derived from an EMBL/GenBank/DDBJ whole genome shotgun (WGS) entry which is preliminary data.</text>
</comment>
<dbReference type="Pfam" id="PF02754">
    <property type="entry name" value="CCG"/>
    <property type="match status" value="2"/>
</dbReference>
<keyword evidence="5 6" id="KW-0411">Iron-sulfur</keyword>
<keyword evidence="6" id="KW-0813">Transport</keyword>
<accession>A0A2N5X049</accession>
<dbReference type="FunFam" id="1.10.1060.10:FF:000012">
    <property type="entry name" value="Glycolate oxidase iron-sulfur subunit"/>
    <property type="match status" value="1"/>
</dbReference>
<dbReference type="SUPFAM" id="SSF54862">
    <property type="entry name" value="4Fe-4S ferredoxins"/>
    <property type="match status" value="1"/>
</dbReference>
<dbReference type="PROSITE" id="PS00198">
    <property type="entry name" value="4FE4S_FER_1"/>
    <property type="match status" value="1"/>
</dbReference>
<dbReference type="PROSITE" id="PS51379">
    <property type="entry name" value="4FE4S_FER_2"/>
    <property type="match status" value="2"/>
</dbReference>
<comment type="catalytic activity">
    <reaction evidence="6">
        <text>(R)-lactate + A = pyruvate + AH2</text>
        <dbReference type="Rhea" id="RHEA:15089"/>
        <dbReference type="ChEBI" id="CHEBI:13193"/>
        <dbReference type="ChEBI" id="CHEBI:15361"/>
        <dbReference type="ChEBI" id="CHEBI:16004"/>
        <dbReference type="ChEBI" id="CHEBI:17499"/>
    </reaction>
</comment>
<evidence type="ECO:0000313" key="8">
    <source>
        <dbReference type="EMBL" id="PLW67826.1"/>
    </source>
</evidence>
<proteinExistence type="predicted"/>
<dbReference type="InterPro" id="IPR017896">
    <property type="entry name" value="4Fe4S_Fe-S-bd"/>
</dbReference>
<dbReference type="RefSeq" id="WP_101518593.1">
    <property type="nucleotide sequence ID" value="NZ_PKUS01000023.1"/>
</dbReference>
<dbReference type="InterPro" id="IPR009051">
    <property type="entry name" value="Helical_ferredxn"/>
</dbReference>
<dbReference type="GO" id="GO:0046872">
    <property type="term" value="F:metal ion binding"/>
    <property type="evidence" value="ECO:0007669"/>
    <property type="project" value="UniProtKB-UniRule"/>
</dbReference>
<dbReference type="PIRSF" id="PIRSF000139">
    <property type="entry name" value="Glc_ox_4Fe-4S"/>
    <property type="match status" value="1"/>
</dbReference>
<dbReference type="EC" id="1.1.99.14" evidence="6"/>
<dbReference type="InterPro" id="IPR017900">
    <property type="entry name" value="4Fe4S_Fe_S_CS"/>
</dbReference>
<reference evidence="8 9" key="1">
    <citation type="submission" date="2018-01" db="EMBL/GenBank/DDBJ databases">
        <title>The draft genome sequence of Halioglobus lutimaris HF004.</title>
        <authorList>
            <person name="Du Z.-J."/>
            <person name="Shi M.-J."/>
        </authorList>
    </citation>
    <scope>NUCLEOTIDE SEQUENCE [LARGE SCALE GENOMIC DNA]</scope>
    <source>
        <strain evidence="8 9">HF004</strain>
    </source>
</reference>
<dbReference type="GO" id="GO:0019154">
    <property type="term" value="F:glycolate dehydrogenase activity"/>
    <property type="evidence" value="ECO:0007669"/>
    <property type="project" value="UniProtKB-EC"/>
</dbReference>
<dbReference type="InterPro" id="IPR012257">
    <property type="entry name" value="Glc_ox_4Fe-4S"/>
</dbReference>
<sequence length="406" mass="45066">MKTDIHSKYLETEWISEADDILRSCVHCGFCTATCPTYQELGDERDGPRGRIYLIKQFLEEGSATSRTVKHLDRCLTCRACETTCPSGVEYGRLVDLGRHAIDQEVTRSLLDRVMRWALLRILPYRRRFGFLLSIGQLLRPILPAILRNKIPARQHPEPWPGNKHDRLMLAMNGCAQAAATPNTNVSTARVLARLGVSLVSPKGDGCCGAASYHLSAHDEAIQHARRNIDAWWPYVERGVESIVITASGCGSMVKDYGKLLGNDKDYADKARVISGLARDISEVLDSEDLSVLDPVEIPERVAVHCPCSLQHGQQLPDVVENILTELGLKTTQTDEKLLCCGSAGTYSILQPTLSNRLLDRKIEALMIDGPDEIVTANVGCQMHLASKSEISVRHWIEIVDEITSR</sequence>
<evidence type="ECO:0000256" key="6">
    <source>
        <dbReference type="PIRNR" id="PIRNR000139"/>
    </source>
</evidence>
<comment type="catalytic activity">
    <reaction evidence="6">
        <text>glycolate + A = glyoxylate + AH2</text>
        <dbReference type="Rhea" id="RHEA:21264"/>
        <dbReference type="ChEBI" id="CHEBI:13193"/>
        <dbReference type="ChEBI" id="CHEBI:17499"/>
        <dbReference type="ChEBI" id="CHEBI:29805"/>
        <dbReference type="ChEBI" id="CHEBI:36655"/>
        <dbReference type="EC" id="1.1.99.14"/>
    </reaction>
</comment>